<evidence type="ECO:0000313" key="4">
    <source>
        <dbReference type="Proteomes" id="UP000332933"/>
    </source>
</evidence>
<dbReference type="EMBL" id="CAADRA010007408">
    <property type="protein sequence ID" value="VFU00875.1"/>
    <property type="molecule type" value="Genomic_DNA"/>
</dbReference>
<dbReference type="InterPro" id="IPR002110">
    <property type="entry name" value="Ankyrin_rpt"/>
</dbReference>
<reference evidence="3 4" key="1">
    <citation type="submission" date="2019-03" db="EMBL/GenBank/DDBJ databases">
        <authorList>
            <person name="Gaulin E."/>
            <person name="Dumas B."/>
        </authorList>
    </citation>
    <scope>NUCLEOTIDE SEQUENCE [LARGE SCALE GENOMIC DNA]</scope>
    <source>
        <strain evidence="3">CBS 568.67</strain>
    </source>
</reference>
<evidence type="ECO:0000313" key="2">
    <source>
        <dbReference type="EMBL" id="KAF0683724.1"/>
    </source>
</evidence>
<gene>
    <name evidence="3" type="primary">Aste57867_24234</name>
    <name evidence="2" type="ORF">As57867_024159</name>
    <name evidence="3" type="ORF">ASTE57867_24234</name>
</gene>
<dbReference type="SUPFAM" id="SSF48403">
    <property type="entry name" value="Ankyrin repeat"/>
    <property type="match status" value="1"/>
</dbReference>
<proteinExistence type="predicted"/>
<organism evidence="3 4">
    <name type="scientific">Aphanomyces stellatus</name>
    <dbReference type="NCBI Taxonomy" id="120398"/>
    <lineage>
        <taxon>Eukaryota</taxon>
        <taxon>Sar</taxon>
        <taxon>Stramenopiles</taxon>
        <taxon>Oomycota</taxon>
        <taxon>Saprolegniomycetes</taxon>
        <taxon>Saprolegniales</taxon>
        <taxon>Verrucalvaceae</taxon>
        <taxon>Aphanomyces</taxon>
    </lineage>
</organism>
<feature type="chain" id="PRO_5036116605" evidence="1">
    <location>
        <begin position="19"/>
        <end position="436"/>
    </location>
</feature>
<keyword evidence="1" id="KW-0732">Signal</keyword>
<protein>
    <submittedName>
        <fullName evidence="3">Aste57867_24234 protein</fullName>
    </submittedName>
</protein>
<dbReference type="PANTHER" id="PTHR46586">
    <property type="entry name" value="ANKYRIN REPEAT-CONTAINING PROTEIN"/>
    <property type="match status" value="1"/>
</dbReference>
<sequence length="436" mass="47618">MAAALVLHSSPLVACICAFQHGVYLAIREIRTWQRIDGVHGAVMTRAACFKGPWHRSGSNVNLHVNDVPAIMATRRVTLQPLLGSNRSVAHLVDITATDTLVRDVPSVGEPKANWHDCNKLTWYDRQRGRRRDPPRALLQLAAYNGHVSVLPVLGDSKYPMHLGRGGSFAYSDVQVAAECNQVAFLNTMMDNLNLYRPRQRVDVAREVEPATESPQQGVTCARLLDAMAADGKLEMVQALGRHGLPHSAMAMDGAAGNEHLEVVKFIHAQSIWGCTTAAMNKAVANEHDDIVRFLHVNRTEGCTVEAMNAYAARGNLAMVQWLDENRSEKCSPRALSAAASNGHVAVVEYLVQHKLVTAAAPALLVAASHGQLSVVQVLRGSFPHLCVAKPLQASVKASHDEVARYLDANLCQCCRCIPLSDLVKAKKPSKKRIRR</sequence>
<feature type="signal peptide" evidence="1">
    <location>
        <begin position="1"/>
        <end position="18"/>
    </location>
</feature>
<accession>A0A485LPW6</accession>
<reference evidence="2" key="2">
    <citation type="submission" date="2019-06" db="EMBL/GenBank/DDBJ databases">
        <title>Genomics analysis of Aphanomyces spp. identifies a new class of oomycete effector associated with host adaptation.</title>
        <authorList>
            <person name="Gaulin E."/>
        </authorList>
    </citation>
    <scope>NUCLEOTIDE SEQUENCE</scope>
    <source>
        <strain evidence="2">CBS 578.67</strain>
    </source>
</reference>
<evidence type="ECO:0000313" key="3">
    <source>
        <dbReference type="EMBL" id="VFU00875.1"/>
    </source>
</evidence>
<dbReference type="AlphaFoldDB" id="A0A485LPW6"/>
<dbReference type="PANTHER" id="PTHR46586:SF3">
    <property type="entry name" value="ANKYRIN REPEAT-CONTAINING PROTEIN"/>
    <property type="match status" value="1"/>
</dbReference>
<dbReference type="Gene3D" id="1.25.40.20">
    <property type="entry name" value="Ankyrin repeat-containing domain"/>
    <property type="match status" value="2"/>
</dbReference>
<dbReference type="Pfam" id="PF12796">
    <property type="entry name" value="Ank_2"/>
    <property type="match status" value="1"/>
</dbReference>
<dbReference type="InterPro" id="IPR052050">
    <property type="entry name" value="SecEffector_AnkRepeat"/>
</dbReference>
<evidence type="ECO:0000256" key="1">
    <source>
        <dbReference type="SAM" id="SignalP"/>
    </source>
</evidence>
<dbReference type="Proteomes" id="UP000332933">
    <property type="component" value="Unassembled WGS sequence"/>
</dbReference>
<name>A0A485LPW6_9STRA</name>
<dbReference type="EMBL" id="VJMH01007382">
    <property type="protein sequence ID" value="KAF0683724.1"/>
    <property type="molecule type" value="Genomic_DNA"/>
</dbReference>
<keyword evidence="4" id="KW-1185">Reference proteome</keyword>
<dbReference type="InterPro" id="IPR036770">
    <property type="entry name" value="Ankyrin_rpt-contain_sf"/>
</dbReference>